<evidence type="ECO:0000259" key="1">
    <source>
        <dbReference type="SMART" id="SM00829"/>
    </source>
</evidence>
<evidence type="ECO:0000313" key="2">
    <source>
        <dbReference type="EMBL" id="KNC76350.1"/>
    </source>
</evidence>
<dbReference type="Pfam" id="PF08240">
    <property type="entry name" value="ADH_N"/>
    <property type="match status" value="1"/>
</dbReference>
<feature type="domain" description="Enoyl reductase (ER)" evidence="1">
    <location>
        <begin position="16"/>
        <end position="312"/>
    </location>
</feature>
<dbReference type="SUPFAM" id="SSF50129">
    <property type="entry name" value="GroES-like"/>
    <property type="match status" value="1"/>
</dbReference>
<dbReference type="EMBL" id="KQ243141">
    <property type="protein sequence ID" value="KNC76350.1"/>
    <property type="molecule type" value="Genomic_DNA"/>
</dbReference>
<accession>A0A0L0FHW3</accession>
<organism evidence="2 3">
    <name type="scientific">Sphaeroforma arctica JP610</name>
    <dbReference type="NCBI Taxonomy" id="667725"/>
    <lineage>
        <taxon>Eukaryota</taxon>
        <taxon>Ichthyosporea</taxon>
        <taxon>Ichthyophonida</taxon>
        <taxon>Sphaeroforma</taxon>
    </lineage>
</organism>
<dbReference type="eggNOG" id="KOG1198">
    <property type="taxonomic scope" value="Eukaryota"/>
</dbReference>
<dbReference type="GO" id="GO:0016491">
    <property type="term" value="F:oxidoreductase activity"/>
    <property type="evidence" value="ECO:0007669"/>
    <property type="project" value="InterPro"/>
</dbReference>
<name>A0A0L0FHW3_9EUKA</name>
<gene>
    <name evidence="2" type="ORF">SARC_11143</name>
</gene>
<dbReference type="GeneID" id="25911647"/>
<dbReference type="AlphaFoldDB" id="A0A0L0FHW3"/>
<dbReference type="InterPro" id="IPR020843">
    <property type="entry name" value="ER"/>
</dbReference>
<dbReference type="InterPro" id="IPR011032">
    <property type="entry name" value="GroES-like_sf"/>
</dbReference>
<dbReference type="Proteomes" id="UP000054560">
    <property type="component" value="Unassembled WGS sequence"/>
</dbReference>
<dbReference type="STRING" id="667725.A0A0L0FHW3"/>
<keyword evidence="3" id="KW-1185">Reference proteome</keyword>
<dbReference type="PANTHER" id="PTHR11695">
    <property type="entry name" value="ALCOHOL DEHYDROGENASE RELATED"/>
    <property type="match status" value="1"/>
</dbReference>
<dbReference type="RefSeq" id="XP_014150252.1">
    <property type="nucleotide sequence ID" value="XM_014294777.1"/>
</dbReference>
<proteinExistence type="predicted"/>
<evidence type="ECO:0000313" key="3">
    <source>
        <dbReference type="Proteomes" id="UP000054560"/>
    </source>
</evidence>
<dbReference type="Gene3D" id="3.40.50.720">
    <property type="entry name" value="NAD(P)-binding Rossmann-like Domain"/>
    <property type="match status" value="1"/>
</dbReference>
<reference evidence="2 3" key="1">
    <citation type="submission" date="2011-02" db="EMBL/GenBank/DDBJ databases">
        <title>The Genome Sequence of Sphaeroforma arctica JP610.</title>
        <authorList>
            <consortium name="The Broad Institute Genome Sequencing Platform"/>
            <person name="Russ C."/>
            <person name="Cuomo C."/>
            <person name="Young S.K."/>
            <person name="Zeng Q."/>
            <person name="Gargeya S."/>
            <person name="Alvarado L."/>
            <person name="Berlin A."/>
            <person name="Chapman S.B."/>
            <person name="Chen Z."/>
            <person name="Freedman E."/>
            <person name="Gellesch M."/>
            <person name="Goldberg J."/>
            <person name="Griggs A."/>
            <person name="Gujja S."/>
            <person name="Heilman E."/>
            <person name="Heiman D."/>
            <person name="Howarth C."/>
            <person name="Mehta T."/>
            <person name="Neiman D."/>
            <person name="Pearson M."/>
            <person name="Roberts A."/>
            <person name="Saif S."/>
            <person name="Shea T."/>
            <person name="Shenoy N."/>
            <person name="Sisk P."/>
            <person name="Stolte C."/>
            <person name="Sykes S."/>
            <person name="White J."/>
            <person name="Yandava C."/>
            <person name="Burger G."/>
            <person name="Gray M.W."/>
            <person name="Holland P.W.H."/>
            <person name="King N."/>
            <person name="Lang F.B.F."/>
            <person name="Roger A.J."/>
            <person name="Ruiz-Trillo I."/>
            <person name="Haas B."/>
            <person name="Nusbaum C."/>
            <person name="Birren B."/>
        </authorList>
    </citation>
    <scope>NUCLEOTIDE SEQUENCE [LARGE SCALE GENOMIC DNA]</scope>
    <source>
        <strain evidence="2 3">JP610</strain>
    </source>
</reference>
<dbReference type="OrthoDB" id="201656at2759"/>
<dbReference type="Gene3D" id="3.90.180.10">
    <property type="entry name" value="Medium-chain alcohol dehydrogenases, catalytic domain"/>
    <property type="match status" value="1"/>
</dbReference>
<dbReference type="CDD" id="cd08267">
    <property type="entry name" value="MDR1"/>
    <property type="match status" value="1"/>
</dbReference>
<sequence>MTTMKACIRDSRGPDGLTRFGDLPKPTASKGYVVVKVMAACCNPVDYKLPHFIMGGIPMGFDVAGIVETSESPLYKPGDQVFGNTKSAIAEYSLCDATHLAKKPAYLTWAQAAAMPLAFVTSYQAYKNYCDFDLKDKTVLVIGASGGCGSAGVILAKHMGAKDVVGVCSGKNADFVRGLGATDICDYKSENILDKYGAKHFDVVYDCASSSGGGENYFEESFKVLKDEGQIVALNGPPTSWVRKFIRWEAKGMKLLLTDNTDAKTTLENIFQICGPGLKPPVHDPVYSFDQEGLTAGYKMLQSRRAQGKVAFNVGGW</sequence>
<dbReference type="SUPFAM" id="SSF51735">
    <property type="entry name" value="NAD(P)-binding Rossmann-fold domains"/>
    <property type="match status" value="1"/>
</dbReference>
<dbReference type="InterPro" id="IPR036291">
    <property type="entry name" value="NAD(P)-bd_dom_sf"/>
</dbReference>
<dbReference type="Pfam" id="PF13602">
    <property type="entry name" value="ADH_zinc_N_2"/>
    <property type="match status" value="1"/>
</dbReference>
<dbReference type="InterPro" id="IPR013154">
    <property type="entry name" value="ADH-like_N"/>
</dbReference>
<dbReference type="InterPro" id="IPR050700">
    <property type="entry name" value="YIM1/Zinc_Alcohol_DH_Fams"/>
</dbReference>
<dbReference type="PANTHER" id="PTHR11695:SF294">
    <property type="entry name" value="RETICULON-4-INTERACTING PROTEIN 1, MITOCHONDRIAL"/>
    <property type="match status" value="1"/>
</dbReference>
<protein>
    <recommendedName>
        <fullName evidence="1">Enoyl reductase (ER) domain-containing protein</fullName>
    </recommendedName>
</protein>
<dbReference type="SMART" id="SM00829">
    <property type="entry name" value="PKS_ER"/>
    <property type="match status" value="1"/>
</dbReference>